<dbReference type="PANTHER" id="PTHR32525">
    <property type="entry name" value="PROTEIN-TYROSINE-PHOSPHATASE"/>
    <property type="match status" value="1"/>
</dbReference>
<feature type="domain" description="Reverse transcriptase" evidence="3">
    <location>
        <begin position="1"/>
        <end position="77"/>
    </location>
</feature>
<reference evidence="4" key="2">
    <citation type="submission" date="2022-06" db="UniProtKB">
        <authorList>
            <consortium name="EnsemblMetazoa"/>
        </authorList>
    </citation>
    <scope>IDENTIFICATION</scope>
    <source>
        <strain evidence="4">DF5081</strain>
    </source>
</reference>
<feature type="transmembrane region" description="Helical" evidence="2">
    <location>
        <begin position="128"/>
        <end position="146"/>
    </location>
</feature>
<dbReference type="AlphaFoldDB" id="A0A8R1E9Z8"/>
<dbReference type="Pfam" id="PF02206">
    <property type="entry name" value="WSN"/>
    <property type="match status" value="1"/>
</dbReference>
<evidence type="ECO:0000256" key="1">
    <source>
        <dbReference type="SAM" id="MobiDB-lite"/>
    </source>
</evidence>
<evidence type="ECO:0000313" key="4">
    <source>
        <dbReference type="EnsemblMetazoa" id="CJA26816c.1"/>
    </source>
</evidence>
<dbReference type="Pfam" id="PF00078">
    <property type="entry name" value="RVT_1"/>
    <property type="match status" value="1"/>
</dbReference>
<dbReference type="Proteomes" id="UP000005237">
    <property type="component" value="Unassembled WGS sequence"/>
</dbReference>
<dbReference type="PANTHER" id="PTHR32525:SF0">
    <property type="entry name" value="DOMAIN OF UNKNOWN FUNCTION WSN DOMAIN-CONTAINING PROTEIN-RELATED"/>
    <property type="match status" value="1"/>
</dbReference>
<sequence>MNRSINDLLEIFPPDVHVTAFADDLKLLSSNPASLQHSINLVADWCDKWRLQLAEQKTAVVHFGRKNPRTKYFVNNFEINANCCCQLHRMQATPVPRKKESCKFITETMDEEKDTGTSREAAGYNFKLLVLVLLVIGIGIVFHYLFSNSGYNPSNDMEAMKKIERKTGTLARLMNAISLQNEINAGSVRMKEVMAEALDVRNSTLLDILNDKEFRVAAKAVKTVDSITARPAHVINETTENLNKVLLLGNSTLHSSFINQIIASLDGFNIDLGSISSRVVQIVQHLNNLSQEINSSNPNVEIAVKHFSTFKPQFIFLHDSDLKNLEESIGIQKFENSLESLRSFILDFEQYQLLTNETFLNNLNASLNSLLWSATNIKSWLDEKNKKHIVEMLDHINTILATSVFGYDKKLLIAFPKGSKDLATMFENLKDDWIKGILNGGKSVNELIRVLQPMSNFQSQLSSKEWMQSDREVYANTVRKSLISLKIINKVNPKDVSNSLSEVNGTFGKMGADVNSTVLDEFKQLLNAPEPFTSFQTQLAGFLDAPEISQFSTQELDSFKLSYGKLKKDEEKFGMLKNELNISKYSQNVEFIQNQLGLLESGKNAASVYFKTIVEFNKTTTVANIRSLIETPNTVKPDIIAVDLLVKLLNALSSLSNEERGVIKGIPDVLVSIKSKMNDSKMLEDIFKLEMRNAEGSHRLSGFTFARNLTYQLTYTERLLRFFQSKDLSQDFQDLVANGMKLVESIKSFSPNEQQLVCYGWSNMSSISTSLSSILPAIKVRPSNSTLPEGNLRSFGKTFIFLDSIKFPVFNFTSMVSAINYLKSSWVGESESVWNAEKSLIKLEGLQYAFMRQNGSLGTLLGEADSFFTTFFSEKPDGMSWWSLFWIVAGVVLAVVAVPFVVWICCYKSFPSLKGKPVSPSSSETSISEDECNQQLEEDRDAMERFEDNVEN</sequence>
<dbReference type="EnsemblMetazoa" id="CJA26816c.1">
    <property type="protein sequence ID" value="CJA26816c.1"/>
    <property type="gene ID" value="WBGene00182388"/>
</dbReference>
<feature type="compositionally biased region" description="Acidic residues" evidence="1">
    <location>
        <begin position="927"/>
        <end position="941"/>
    </location>
</feature>
<keyword evidence="5" id="KW-1185">Reference proteome</keyword>
<organism evidence="4 5">
    <name type="scientific">Caenorhabditis japonica</name>
    <dbReference type="NCBI Taxonomy" id="281687"/>
    <lineage>
        <taxon>Eukaryota</taxon>
        <taxon>Metazoa</taxon>
        <taxon>Ecdysozoa</taxon>
        <taxon>Nematoda</taxon>
        <taxon>Chromadorea</taxon>
        <taxon>Rhabditida</taxon>
        <taxon>Rhabditina</taxon>
        <taxon>Rhabditomorpha</taxon>
        <taxon>Rhabditoidea</taxon>
        <taxon>Rhabditidae</taxon>
        <taxon>Peloderinae</taxon>
        <taxon>Caenorhabditis</taxon>
    </lineage>
</organism>
<proteinExistence type="predicted"/>
<keyword evidence="2" id="KW-0472">Membrane</keyword>
<dbReference type="PROSITE" id="PS50878">
    <property type="entry name" value="RT_POL"/>
    <property type="match status" value="1"/>
</dbReference>
<reference evidence="5" key="1">
    <citation type="submission" date="2010-08" db="EMBL/GenBank/DDBJ databases">
        <authorList>
            <consortium name="Caenorhabditis japonica Sequencing Consortium"/>
            <person name="Wilson R.K."/>
        </authorList>
    </citation>
    <scope>NUCLEOTIDE SEQUENCE [LARGE SCALE GENOMIC DNA]</scope>
    <source>
        <strain evidence="5">DF5081</strain>
    </source>
</reference>
<evidence type="ECO:0000313" key="5">
    <source>
        <dbReference type="Proteomes" id="UP000005237"/>
    </source>
</evidence>
<evidence type="ECO:0000256" key="2">
    <source>
        <dbReference type="SAM" id="Phobius"/>
    </source>
</evidence>
<evidence type="ECO:0000259" key="3">
    <source>
        <dbReference type="PROSITE" id="PS50878"/>
    </source>
</evidence>
<feature type="compositionally biased region" description="Basic and acidic residues" evidence="1">
    <location>
        <begin position="942"/>
        <end position="952"/>
    </location>
</feature>
<feature type="region of interest" description="Disordered" evidence="1">
    <location>
        <begin position="913"/>
        <end position="952"/>
    </location>
</feature>
<protein>
    <submittedName>
        <fullName evidence="4">Reverse transcriptase domain-containing protein</fullName>
    </submittedName>
</protein>
<dbReference type="InterPro" id="IPR003125">
    <property type="entry name" value="WSN"/>
</dbReference>
<accession>A0A8R1E9Z8</accession>
<dbReference type="PRINTS" id="PR01345">
    <property type="entry name" value="CERVTRCPTASE"/>
</dbReference>
<name>A0A8R1E9Z8_CAEJA</name>
<keyword evidence="2" id="KW-0812">Transmembrane</keyword>
<feature type="transmembrane region" description="Helical" evidence="2">
    <location>
        <begin position="881"/>
        <end position="906"/>
    </location>
</feature>
<keyword evidence="2" id="KW-1133">Transmembrane helix</keyword>
<dbReference type="InterPro" id="IPR000477">
    <property type="entry name" value="RT_dom"/>
</dbReference>